<dbReference type="SUPFAM" id="SSF51905">
    <property type="entry name" value="FAD/NAD(P)-binding domain"/>
    <property type="match status" value="1"/>
</dbReference>
<gene>
    <name evidence="2" type="ORF">CKO13_04575</name>
</gene>
<sequence>MRVAVIGAGLAGLAAAHDLGQAGVEVVLLEAEEQVGGRVRTDLVSPEGAPPAAGAPAFRLDRGFQVLLTAYPELQARADLADLALHRFAPGALVRLNGRFHRIADPFRVPTALLATLRAPVGGLADKLRLARMRWRLRRDGAEAPFAGPQRSAAEELSAQGFSEPMVQRFFRPFFGGVLLDPELSTSARMLGFTFRMLAEGDAALPAAGVGALPRQLAERLPAGVELRTGARVEAIEAGQPRLADGEAVPADAVIVATEAPAFSRLTGRSAPAGRPVACLQFACTQPPVAEPFIVLDGEGRGPVTHMSVPSTVAPGYAPPGLHLVSATVLGEAATSLSDAELEARAREQMAGWFGAAVQRWQLLRLERIPYGQPVQDPPALDEPYQPARLAEGLYACGDHRAHGSQHGALRSGAQAAAAVLADYGL</sequence>
<keyword evidence="3" id="KW-1185">Reference proteome</keyword>
<evidence type="ECO:0000313" key="2">
    <source>
        <dbReference type="EMBL" id="MBK1726310.1"/>
    </source>
</evidence>
<dbReference type="Gene3D" id="3.50.50.60">
    <property type="entry name" value="FAD/NAD(P)-binding domain"/>
    <property type="match status" value="1"/>
</dbReference>
<dbReference type="Proteomes" id="UP000738126">
    <property type="component" value="Unassembled WGS sequence"/>
</dbReference>
<organism evidence="2 3">
    <name type="scientific">Halorhodospira neutriphila</name>
    <dbReference type="NCBI Taxonomy" id="168379"/>
    <lineage>
        <taxon>Bacteria</taxon>
        <taxon>Pseudomonadati</taxon>
        <taxon>Pseudomonadota</taxon>
        <taxon>Gammaproteobacteria</taxon>
        <taxon>Chromatiales</taxon>
        <taxon>Ectothiorhodospiraceae</taxon>
        <taxon>Halorhodospira</taxon>
    </lineage>
</organism>
<dbReference type="RefSeq" id="WP_200257322.1">
    <property type="nucleotide sequence ID" value="NZ_NRSH01000034.1"/>
</dbReference>
<comment type="caution">
    <text evidence="2">The sequence shown here is derived from an EMBL/GenBank/DDBJ whole genome shotgun (WGS) entry which is preliminary data.</text>
</comment>
<accession>A0ABS1E6E7</accession>
<evidence type="ECO:0000313" key="3">
    <source>
        <dbReference type="Proteomes" id="UP000738126"/>
    </source>
</evidence>
<dbReference type="PANTHER" id="PTHR42841">
    <property type="entry name" value="AMINE OXIDASE"/>
    <property type="match status" value="1"/>
</dbReference>
<dbReference type="InterPro" id="IPR036188">
    <property type="entry name" value="FAD/NAD-bd_sf"/>
</dbReference>
<reference evidence="2 3" key="1">
    <citation type="journal article" date="2020" name="Microorganisms">
        <title>Osmotic Adaptation and Compatible Solute Biosynthesis of Phototrophic Bacteria as Revealed from Genome Analyses.</title>
        <authorList>
            <person name="Imhoff J.F."/>
            <person name="Rahn T."/>
            <person name="Kunzel S."/>
            <person name="Keller A."/>
            <person name="Neulinger S.C."/>
        </authorList>
    </citation>
    <scope>NUCLEOTIDE SEQUENCE [LARGE SCALE GENOMIC DNA]</scope>
    <source>
        <strain evidence="2 3">DSM 15116</strain>
    </source>
</reference>
<name>A0ABS1E6E7_9GAMM</name>
<feature type="domain" description="Amine oxidase" evidence="1">
    <location>
        <begin position="10"/>
        <end position="421"/>
    </location>
</feature>
<dbReference type="InterPro" id="IPR002937">
    <property type="entry name" value="Amino_oxidase"/>
</dbReference>
<dbReference type="Pfam" id="PF01593">
    <property type="entry name" value="Amino_oxidase"/>
    <property type="match status" value="1"/>
</dbReference>
<proteinExistence type="predicted"/>
<dbReference type="EMBL" id="NRSH01000034">
    <property type="protein sequence ID" value="MBK1726310.1"/>
    <property type="molecule type" value="Genomic_DNA"/>
</dbReference>
<evidence type="ECO:0000259" key="1">
    <source>
        <dbReference type="Pfam" id="PF01593"/>
    </source>
</evidence>
<protein>
    <recommendedName>
        <fullName evidence="1">Amine oxidase domain-containing protein</fullName>
    </recommendedName>
</protein>
<dbReference type="PRINTS" id="PR00419">
    <property type="entry name" value="ADXRDTASE"/>
</dbReference>